<reference evidence="1 2" key="1">
    <citation type="journal article" date="2021" name="bioRxiv">
        <title>Chromosome-scale and haplotype-resolved genome assembly of a tetraploid potato cultivar.</title>
        <authorList>
            <person name="Sun H."/>
            <person name="Jiao W.-B."/>
            <person name="Krause K."/>
            <person name="Campoy J.A."/>
            <person name="Goel M."/>
            <person name="Folz-Donahue K."/>
            <person name="Kukat C."/>
            <person name="Huettel B."/>
            <person name="Schneeberger K."/>
        </authorList>
    </citation>
    <scope>NUCLEOTIDE SEQUENCE [LARGE SCALE GENOMIC DNA]</scope>
    <source>
        <strain evidence="1">SolTubOtavaFocal</strain>
        <tissue evidence="1">Leaves</tissue>
    </source>
</reference>
<comment type="caution">
    <text evidence="1">The sequence shown here is derived from an EMBL/GenBank/DDBJ whole genome shotgun (WGS) entry which is preliminary data.</text>
</comment>
<sequence length="89" mass="9949">MALDMGELETSRRLNQELGLVKAADTHWGSHYKSFENFISSFDSIVDVLDTLVENANVLGITNDLNASLQKKEQDIANAMILVKVAKRR</sequence>
<dbReference type="PANTHER" id="PTHR11697">
    <property type="entry name" value="GENERAL TRANSCRIPTION FACTOR 2-RELATED ZINC FINGER PROTEIN"/>
    <property type="match status" value="1"/>
</dbReference>
<proteinExistence type="predicted"/>
<dbReference type="InterPro" id="IPR055298">
    <property type="entry name" value="AtLOH3-like"/>
</dbReference>
<dbReference type="Proteomes" id="UP000826656">
    <property type="component" value="Unassembled WGS sequence"/>
</dbReference>
<evidence type="ECO:0000313" key="2">
    <source>
        <dbReference type="Proteomes" id="UP000826656"/>
    </source>
</evidence>
<dbReference type="EMBL" id="JAIVGD010000028">
    <property type="protein sequence ID" value="KAH0737184.1"/>
    <property type="molecule type" value="Genomic_DNA"/>
</dbReference>
<dbReference type="PANTHER" id="PTHR11697:SF230">
    <property type="entry name" value="ZINC FINGER, MYM DOMAIN CONTAINING 1"/>
    <property type="match status" value="1"/>
</dbReference>
<name>A0ABQ7TRA0_SOLTU</name>
<keyword evidence="2" id="KW-1185">Reference proteome</keyword>
<gene>
    <name evidence="1" type="ORF">KY290_035889</name>
</gene>
<accession>A0ABQ7TRA0</accession>
<evidence type="ECO:0000313" key="1">
    <source>
        <dbReference type="EMBL" id="KAH0737184.1"/>
    </source>
</evidence>
<protein>
    <submittedName>
        <fullName evidence="1">Uncharacterized protein</fullName>
    </submittedName>
</protein>
<organism evidence="1 2">
    <name type="scientific">Solanum tuberosum</name>
    <name type="common">Potato</name>
    <dbReference type="NCBI Taxonomy" id="4113"/>
    <lineage>
        <taxon>Eukaryota</taxon>
        <taxon>Viridiplantae</taxon>
        <taxon>Streptophyta</taxon>
        <taxon>Embryophyta</taxon>
        <taxon>Tracheophyta</taxon>
        <taxon>Spermatophyta</taxon>
        <taxon>Magnoliopsida</taxon>
        <taxon>eudicotyledons</taxon>
        <taxon>Gunneridae</taxon>
        <taxon>Pentapetalae</taxon>
        <taxon>asterids</taxon>
        <taxon>lamiids</taxon>
        <taxon>Solanales</taxon>
        <taxon>Solanaceae</taxon>
        <taxon>Solanoideae</taxon>
        <taxon>Solaneae</taxon>
        <taxon>Solanum</taxon>
    </lineage>
</organism>